<dbReference type="SMART" id="SM00558">
    <property type="entry name" value="JmjC"/>
    <property type="match status" value="1"/>
</dbReference>
<comment type="caution">
    <text evidence="2">The sequence shown here is derived from an EMBL/GenBank/DDBJ whole genome shotgun (WGS) entry which is preliminary data.</text>
</comment>
<dbReference type="PANTHER" id="PTHR12461:SF105">
    <property type="entry name" value="HYPOXIA-INDUCIBLE FACTOR 1-ALPHA INHIBITOR"/>
    <property type="match status" value="1"/>
</dbReference>
<reference evidence="2 3" key="1">
    <citation type="submission" date="2017-03" db="EMBL/GenBank/DDBJ databases">
        <title>Lifting the veil on microbial sulfur biogeochemistry in mining wastewaters.</title>
        <authorList>
            <person name="Kantor R.S."/>
            <person name="Colenbrander Nelson T."/>
            <person name="Marshall S."/>
            <person name="Bennett D."/>
            <person name="Apte S."/>
            <person name="Camacho D."/>
            <person name="Thomas B.C."/>
            <person name="Warren L.A."/>
            <person name="Banfield J.F."/>
        </authorList>
    </citation>
    <scope>NUCLEOTIDE SEQUENCE [LARGE SCALE GENOMIC DNA]</scope>
    <source>
        <strain evidence="2">32-69-9</strain>
    </source>
</reference>
<dbReference type="InterPro" id="IPR003347">
    <property type="entry name" value="JmjC_dom"/>
</dbReference>
<dbReference type="EMBL" id="NCEB01000009">
    <property type="protein sequence ID" value="OYX34424.1"/>
    <property type="molecule type" value="Genomic_DNA"/>
</dbReference>
<evidence type="ECO:0000259" key="1">
    <source>
        <dbReference type="PROSITE" id="PS51184"/>
    </source>
</evidence>
<evidence type="ECO:0000313" key="3">
    <source>
        <dbReference type="Proteomes" id="UP000215595"/>
    </source>
</evidence>
<gene>
    <name evidence="2" type="ORF">B7Z01_06170</name>
</gene>
<organism evidence="2 3">
    <name type="scientific">Brevundimonas subvibrioides</name>
    <dbReference type="NCBI Taxonomy" id="74313"/>
    <lineage>
        <taxon>Bacteria</taxon>
        <taxon>Pseudomonadati</taxon>
        <taxon>Pseudomonadota</taxon>
        <taxon>Alphaproteobacteria</taxon>
        <taxon>Caulobacterales</taxon>
        <taxon>Caulobacteraceae</taxon>
        <taxon>Brevundimonas</taxon>
    </lineage>
</organism>
<protein>
    <submittedName>
        <fullName evidence="2">Transcription factor</fullName>
    </submittedName>
</protein>
<dbReference type="Gene3D" id="2.60.120.650">
    <property type="entry name" value="Cupin"/>
    <property type="match status" value="1"/>
</dbReference>
<dbReference type="PANTHER" id="PTHR12461">
    <property type="entry name" value="HYPOXIA-INDUCIBLE FACTOR 1 ALPHA INHIBITOR-RELATED"/>
    <property type="match status" value="1"/>
</dbReference>
<proteinExistence type="predicted"/>
<dbReference type="Proteomes" id="UP000215595">
    <property type="component" value="Unassembled WGS sequence"/>
</dbReference>
<evidence type="ECO:0000313" key="2">
    <source>
        <dbReference type="EMBL" id="OYX34424.1"/>
    </source>
</evidence>
<dbReference type="AlphaFoldDB" id="A0A258FR48"/>
<dbReference type="InterPro" id="IPR041667">
    <property type="entry name" value="Cupin_8"/>
</dbReference>
<sequence length="330" mass="36749">MLATPAPLTSLDRIDRARFEAEIVPAGQPVVLRGLVADWPSVRADNILGHLRDQPAPHPVGVFVGDAAMGGRFFYADDLRGLNFQRIQLPLSELLDRLAAGGPDYLYAGAIPAPSHLPGFAEAHPMPLLAPDRERLTSLWLGNRTITAAHWDLAQNLACVVAGRRRFTLFPPDQIGNLYVGPVDNTLAGQPISLVDFDSPDLDVHPRFAEAMRHARVAELDPGDGIYIPSLWWHHVRSLDDVGALVNFWWRDGPEWMVTPMFTLWHAMLTLRDLPPNERQAWGAFFDHYVFQTEGDPLAHIPVEARGLMAPMTPEIMARLKRLLMGPLSR</sequence>
<feature type="domain" description="JmjC" evidence="1">
    <location>
        <begin position="87"/>
        <end position="265"/>
    </location>
</feature>
<accession>A0A258FR48</accession>
<dbReference type="SUPFAM" id="SSF51197">
    <property type="entry name" value="Clavaminate synthase-like"/>
    <property type="match status" value="1"/>
</dbReference>
<dbReference type="Pfam" id="PF13621">
    <property type="entry name" value="Cupin_8"/>
    <property type="match status" value="1"/>
</dbReference>
<name>A0A258FR48_9CAUL</name>
<dbReference type="PROSITE" id="PS51184">
    <property type="entry name" value="JMJC"/>
    <property type="match status" value="1"/>
</dbReference>